<dbReference type="InterPro" id="IPR037939">
    <property type="entry name" value="CRADD"/>
</dbReference>
<dbReference type="Gene3D" id="1.10.533.10">
    <property type="entry name" value="Death Domain, Fas"/>
    <property type="match status" value="2"/>
</dbReference>
<name>A0AAN9VAM7_9ORTH</name>
<comment type="caution">
    <text evidence="3">The sequence shown here is derived from an EMBL/GenBank/DDBJ whole genome shotgun (WGS) entry which is preliminary data.</text>
</comment>
<dbReference type="GO" id="GO:0042981">
    <property type="term" value="P:regulation of apoptotic process"/>
    <property type="evidence" value="ECO:0007669"/>
    <property type="project" value="InterPro"/>
</dbReference>
<evidence type="ECO:0000259" key="2">
    <source>
        <dbReference type="PROSITE" id="PS50209"/>
    </source>
</evidence>
<dbReference type="InterPro" id="IPR000488">
    <property type="entry name" value="Death_dom"/>
</dbReference>
<feature type="domain" description="CARD" evidence="2">
    <location>
        <begin position="6"/>
        <end position="76"/>
    </location>
</feature>
<dbReference type="SUPFAM" id="SSF47986">
    <property type="entry name" value="DEATH domain"/>
    <property type="match status" value="2"/>
</dbReference>
<evidence type="ECO:0000259" key="1">
    <source>
        <dbReference type="PROSITE" id="PS50017"/>
    </source>
</evidence>
<dbReference type="InterPro" id="IPR001315">
    <property type="entry name" value="CARD"/>
</dbReference>
<dbReference type="GO" id="GO:0007165">
    <property type="term" value="P:signal transduction"/>
    <property type="evidence" value="ECO:0007669"/>
    <property type="project" value="InterPro"/>
</dbReference>
<accession>A0AAN9VAM7</accession>
<dbReference type="EMBL" id="JAZDUA010000426">
    <property type="protein sequence ID" value="KAK7792780.1"/>
    <property type="molecule type" value="Genomic_DNA"/>
</dbReference>
<dbReference type="PANTHER" id="PTHR15034:SF5">
    <property type="entry name" value="DEATH DOMAIN-CONTAINING PROTEIN CRADD"/>
    <property type="match status" value="1"/>
</dbReference>
<protein>
    <recommendedName>
        <fullName evidence="5">Death domain-containing protein</fullName>
    </recommendedName>
</protein>
<dbReference type="AlphaFoldDB" id="A0AAN9VAM7"/>
<dbReference type="PANTHER" id="PTHR15034">
    <property type="entry name" value="DEATH DOMAIN-CONTAINING PROTEIN CRADD"/>
    <property type="match status" value="1"/>
</dbReference>
<dbReference type="PROSITE" id="PS50017">
    <property type="entry name" value="DEATH_DOMAIN"/>
    <property type="match status" value="1"/>
</dbReference>
<dbReference type="CDD" id="cd01671">
    <property type="entry name" value="CARD"/>
    <property type="match status" value="1"/>
</dbReference>
<keyword evidence="4" id="KW-1185">Reference proteome</keyword>
<evidence type="ECO:0008006" key="5">
    <source>
        <dbReference type="Google" id="ProtNLM"/>
    </source>
</evidence>
<evidence type="ECO:0000313" key="3">
    <source>
        <dbReference type="EMBL" id="KAK7792780.1"/>
    </source>
</evidence>
<reference evidence="3 4" key="1">
    <citation type="submission" date="2024-03" db="EMBL/GenBank/DDBJ databases">
        <title>The genome assembly and annotation of the cricket Gryllus longicercus Weissman &amp; Gray.</title>
        <authorList>
            <person name="Szrajer S."/>
            <person name="Gray D."/>
            <person name="Ylla G."/>
        </authorList>
    </citation>
    <scope>NUCLEOTIDE SEQUENCE [LARGE SCALE GENOMIC DNA]</scope>
    <source>
        <strain evidence="3">DAG 2021-001</strain>
        <tissue evidence="3">Whole body minus gut</tissue>
    </source>
</reference>
<dbReference type="Pfam" id="PF00619">
    <property type="entry name" value="CARD"/>
    <property type="match status" value="1"/>
</dbReference>
<dbReference type="Pfam" id="PF00531">
    <property type="entry name" value="Death"/>
    <property type="match status" value="1"/>
</dbReference>
<organism evidence="3 4">
    <name type="scientific">Gryllus longicercus</name>
    <dbReference type="NCBI Taxonomy" id="2509291"/>
    <lineage>
        <taxon>Eukaryota</taxon>
        <taxon>Metazoa</taxon>
        <taxon>Ecdysozoa</taxon>
        <taxon>Arthropoda</taxon>
        <taxon>Hexapoda</taxon>
        <taxon>Insecta</taxon>
        <taxon>Pterygota</taxon>
        <taxon>Neoptera</taxon>
        <taxon>Polyneoptera</taxon>
        <taxon>Orthoptera</taxon>
        <taxon>Ensifera</taxon>
        <taxon>Gryllidea</taxon>
        <taxon>Grylloidea</taxon>
        <taxon>Gryllidae</taxon>
        <taxon>Gryllinae</taxon>
        <taxon>Gryllus</taxon>
    </lineage>
</organism>
<dbReference type="CDD" id="cd01670">
    <property type="entry name" value="Death"/>
    <property type="match status" value="1"/>
</dbReference>
<dbReference type="InterPro" id="IPR011029">
    <property type="entry name" value="DEATH-like_dom_sf"/>
</dbReference>
<dbReference type="GO" id="GO:0002020">
    <property type="term" value="F:protease binding"/>
    <property type="evidence" value="ECO:0007669"/>
    <property type="project" value="InterPro"/>
</dbReference>
<evidence type="ECO:0000313" key="4">
    <source>
        <dbReference type="Proteomes" id="UP001378592"/>
    </source>
</evidence>
<sequence length="197" mass="22634">MGPSQENKHKALYSSITSDVIFDHISSKLLQQEIINGEEYQKVKANITDSQQMSVLLDILKEKNSQYFKNFVEILKADYKWIADELDNNSIDFLKVISKPSPFSIGVTNEMMQLVQKNHRVADKWTVLAHSLGLSRHVMDIRIRVNMYGEANSMCILYLLQEWVGAVSKKATLGHLLKVLREQDFNDIADVLEEKFT</sequence>
<dbReference type="GO" id="GO:0070513">
    <property type="term" value="F:death domain binding"/>
    <property type="evidence" value="ECO:0007669"/>
    <property type="project" value="InterPro"/>
</dbReference>
<feature type="domain" description="Death" evidence="1">
    <location>
        <begin position="121"/>
        <end position="196"/>
    </location>
</feature>
<dbReference type="Proteomes" id="UP001378592">
    <property type="component" value="Unassembled WGS sequence"/>
</dbReference>
<proteinExistence type="predicted"/>
<dbReference type="PROSITE" id="PS50209">
    <property type="entry name" value="CARD"/>
    <property type="match status" value="1"/>
</dbReference>
<gene>
    <name evidence="3" type="ORF">R5R35_004920</name>
</gene>